<keyword evidence="2" id="KW-0966">Cell projection</keyword>
<evidence type="ECO:0000313" key="2">
    <source>
        <dbReference type="EMBL" id="ACU90481.1"/>
    </source>
</evidence>
<dbReference type="RefSeq" id="WP_015774570.1">
    <property type="nucleotide sequence ID" value="NC_013173.1"/>
</dbReference>
<dbReference type="AlphaFoldDB" id="C7LRH3"/>
<dbReference type="InterPro" id="IPR001492">
    <property type="entry name" value="Flagellin"/>
</dbReference>
<dbReference type="Gene3D" id="1.20.1330.10">
    <property type="entry name" value="f41 fragment of flagellin, N-terminal domain"/>
    <property type="match status" value="2"/>
</dbReference>
<keyword evidence="2" id="KW-0969">Cilium</keyword>
<dbReference type="GO" id="GO:0005198">
    <property type="term" value="F:structural molecule activity"/>
    <property type="evidence" value="ECO:0007669"/>
    <property type="project" value="InterPro"/>
</dbReference>
<dbReference type="STRING" id="525897.Dbac_2402"/>
<keyword evidence="3" id="KW-1185">Reference proteome</keyword>
<dbReference type="eggNOG" id="COG1344">
    <property type="taxonomic scope" value="Bacteria"/>
</dbReference>
<sequence>MRVSLRNQYSNFLYNLQDTQSRLMDLNMQASSQKRINKPSDDPVGTARVLNYRTSLSSIDQYRSNIDTAKGWLGLADESMIQVSTLLTKLKGLAEQGASGTMTASDREATSYEVRQIFSQLVNLANSRFEGNAIFGGQKFDESAFEEALMVYDQDGNSLGLATGLASRSFVVQFLGAEGTTVPVSGTDCRFSKDGGATWETGTWDADGSLNLGGVSVSFPADYEVELSPESNKLMTKGSWLTVAPTAVYKGDHESQSAVLYSAGSATISALPLGGFEKDVEVRVLGAVGAPGSGGTFQAEYSVDGTTWTTVTVDNIATPVIQTPYGGVQVTGSGNLTGVEFMVKSGSTGVIQMGAAVNAEGRGLFSSDVMARIDNDAPVNIGSGVPIEYSYSTDGGVNWSTGHTAANTGTAADLLVPGGKLVLSGRDGVVQLVKNAQFVIHPQTAAHNVEISAGQYLQLNNVGAEIFGGYYENGTQPVFSDSDVGNNIMVTVGKLVAALENNDQQGCAEALDGLKTGHQYFTTQLASVGARENRLDVADTVLSGLKLNETERMSNVEDADLATLLTELANQQLSYEAVLKSSSMIMKMSLVNYL</sequence>
<organism evidence="2 3">
    <name type="scientific">Desulfomicrobium baculatum (strain DSM 4028 / VKM B-1378 / X)</name>
    <name type="common">Desulfovibrio baculatus</name>
    <dbReference type="NCBI Taxonomy" id="525897"/>
    <lineage>
        <taxon>Bacteria</taxon>
        <taxon>Pseudomonadati</taxon>
        <taxon>Thermodesulfobacteriota</taxon>
        <taxon>Desulfovibrionia</taxon>
        <taxon>Desulfovibrionales</taxon>
        <taxon>Desulfomicrobiaceae</taxon>
        <taxon>Desulfomicrobium</taxon>
    </lineage>
</organism>
<evidence type="ECO:0000259" key="1">
    <source>
        <dbReference type="Pfam" id="PF00669"/>
    </source>
</evidence>
<proteinExistence type="predicted"/>
<reference evidence="2 3" key="1">
    <citation type="journal article" date="2009" name="Stand. Genomic Sci.">
        <title>Complete genome sequence of Desulfomicrobium baculatum type strain (X).</title>
        <authorList>
            <person name="Copeland A."/>
            <person name="Spring S."/>
            <person name="Goker M."/>
            <person name="Schneider S."/>
            <person name="Lapidus A."/>
            <person name="Del Rio T.G."/>
            <person name="Tice H."/>
            <person name="Cheng J.F."/>
            <person name="Chen F."/>
            <person name="Nolan M."/>
            <person name="Bruce D."/>
            <person name="Goodwin L."/>
            <person name="Pitluck S."/>
            <person name="Ivanova N."/>
            <person name="Mavrommatis K."/>
            <person name="Ovchinnikova G."/>
            <person name="Pati A."/>
            <person name="Chen A."/>
            <person name="Palaniappan K."/>
            <person name="Land M."/>
            <person name="Hauser L."/>
            <person name="Chang Y.J."/>
            <person name="Jeffries C.C."/>
            <person name="Meincke L."/>
            <person name="Sims D."/>
            <person name="Brettin T."/>
            <person name="Detter J.C."/>
            <person name="Han C."/>
            <person name="Chain P."/>
            <person name="Bristow J."/>
            <person name="Eisen J.A."/>
            <person name="Markowitz V."/>
            <person name="Hugenholtz P."/>
            <person name="Kyrpides N.C."/>
            <person name="Klenk H.P."/>
            <person name="Lucas S."/>
        </authorList>
    </citation>
    <scope>NUCLEOTIDE SEQUENCE [LARGE SCALE GENOMIC DNA]</scope>
    <source>
        <strain evidence="3">DSM 4028 / VKM B-1378 / X</strain>
    </source>
</reference>
<dbReference type="GO" id="GO:0071973">
    <property type="term" value="P:bacterial-type flagellum-dependent cell motility"/>
    <property type="evidence" value="ECO:0007669"/>
    <property type="project" value="InterPro"/>
</dbReference>
<dbReference type="EMBL" id="CP001629">
    <property type="protein sequence ID" value="ACU90481.1"/>
    <property type="molecule type" value="Genomic_DNA"/>
</dbReference>
<keyword evidence="2" id="KW-0282">Flagellum</keyword>
<dbReference type="NCBIfam" id="TIGR02550">
    <property type="entry name" value="flagell_flgL"/>
    <property type="match status" value="1"/>
</dbReference>
<dbReference type="OrthoDB" id="9758307at2"/>
<dbReference type="GO" id="GO:0009424">
    <property type="term" value="C:bacterial-type flagellum hook"/>
    <property type="evidence" value="ECO:0007669"/>
    <property type="project" value="InterPro"/>
</dbReference>
<feature type="domain" description="Flagellin N-terminal" evidence="1">
    <location>
        <begin position="7"/>
        <end position="138"/>
    </location>
</feature>
<dbReference type="InterPro" id="IPR001029">
    <property type="entry name" value="Flagellin_N"/>
</dbReference>
<dbReference type="SUPFAM" id="SSF64518">
    <property type="entry name" value="Phase 1 flagellin"/>
    <property type="match status" value="1"/>
</dbReference>
<dbReference type="HOGENOM" id="CLU_024437_6_0_7"/>
<gene>
    <name evidence="2" type="ordered locus">Dbac_2402</name>
</gene>
<accession>C7LRH3</accession>
<dbReference type="Proteomes" id="UP000002216">
    <property type="component" value="Chromosome"/>
</dbReference>
<dbReference type="InterPro" id="IPR013384">
    <property type="entry name" value="Flagell_FlgL"/>
</dbReference>
<name>C7LRH3_DESBD</name>
<dbReference type="KEGG" id="dba:Dbac_2402"/>
<evidence type="ECO:0000313" key="3">
    <source>
        <dbReference type="Proteomes" id="UP000002216"/>
    </source>
</evidence>
<dbReference type="Pfam" id="PF00669">
    <property type="entry name" value="Flagellin_N"/>
    <property type="match status" value="1"/>
</dbReference>
<protein>
    <submittedName>
        <fullName evidence="2">Flagellar hook-associated protein 3</fullName>
    </submittedName>
</protein>
<dbReference type="PANTHER" id="PTHR42792:SF1">
    <property type="entry name" value="FLAGELLAR HOOK-ASSOCIATED PROTEIN 3"/>
    <property type="match status" value="1"/>
</dbReference>
<dbReference type="PANTHER" id="PTHR42792">
    <property type="entry name" value="FLAGELLIN"/>
    <property type="match status" value="1"/>
</dbReference>